<sequence>DSEEIARVLTSMDAATVLAGEIDVPTGSGFTPTAGPPATEISIGSEVGPTAKVVRIRAEEESQGMIDSLDKSNETIAKYLQEYQEFASELPLEKKIELISDLVKYQEHYTK</sequence>
<gene>
    <name evidence="1" type="ORF">Tci_910133</name>
</gene>
<accession>A0A699W1P9</accession>
<proteinExistence type="predicted"/>
<protein>
    <submittedName>
        <fullName evidence="1">Uncharacterized protein</fullName>
    </submittedName>
</protein>
<organism evidence="1">
    <name type="scientific">Tanacetum cinerariifolium</name>
    <name type="common">Dalmatian daisy</name>
    <name type="synonym">Chrysanthemum cinerariifolium</name>
    <dbReference type="NCBI Taxonomy" id="118510"/>
    <lineage>
        <taxon>Eukaryota</taxon>
        <taxon>Viridiplantae</taxon>
        <taxon>Streptophyta</taxon>
        <taxon>Embryophyta</taxon>
        <taxon>Tracheophyta</taxon>
        <taxon>Spermatophyta</taxon>
        <taxon>Magnoliopsida</taxon>
        <taxon>eudicotyledons</taxon>
        <taxon>Gunneridae</taxon>
        <taxon>Pentapetalae</taxon>
        <taxon>asterids</taxon>
        <taxon>campanulids</taxon>
        <taxon>Asterales</taxon>
        <taxon>Asteraceae</taxon>
        <taxon>Asteroideae</taxon>
        <taxon>Anthemideae</taxon>
        <taxon>Anthemidinae</taxon>
        <taxon>Tanacetum</taxon>
    </lineage>
</organism>
<comment type="caution">
    <text evidence="1">The sequence shown here is derived from an EMBL/GenBank/DDBJ whole genome shotgun (WGS) entry which is preliminary data.</text>
</comment>
<feature type="non-terminal residue" evidence="1">
    <location>
        <position position="1"/>
    </location>
</feature>
<dbReference type="AlphaFoldDB" id="A0A699W1P9"/>
<dbReference type="EMBL" id="BKCJ011496699">
    <property type="protein sequence ID" value="GFD38164.1"/>
    <property type="molecule type" value="Genomic_DNA"/>
</dbReference>
<feature type="non-terminal residue" evidence="1">
    <location>
        <position position="111"/>
    </location>
</feature>
<evidence type="ECO:0000313" key="1">
    <source>
        <dbReference type="EMBL" id="GFD38164.1"/>
    </source>
</evidence>
<reference evidence="1" key="1">
    <citation type="journal article" date="2019" name="Sci. Rep.">
        <title>Draft genome of Tanacetum cinerariifolium, the natural source of mosquito coil.</title>
        <authorList>
            <person name="Yamashiro T."/>
            <person name="Shiraishi A."/>
            <person name="Satake H."/>
            <person name="Nakayama K."/>
        </authorList>
    </citation>
    <scope>NUCLEOTIDE SEQUENCE</scope>
</reference>
<name>A0A699W1P9_TANCI</name>